<accession>A0A975GSR6</accession>
<name>A0A975GSR6_9BACT</name>
<dbReference type="KEGG" id="dmm:dnm_082780"/>
<reference evidence="1" key="1">
    <citation type="journal article" date="2021" name="Microb. Physiol.">
        <title>Proteogenomic Insights into the Physiology of Marine, Sulfate-Reducing, Filamentous Desulfonema limicola and Desulfonema magnum.</title>
        <authorList>
            <person name="Schnaars V."/>
            <person name="Wohlbrand L."/>
            <person name="Scheve S."/>
            <person name="Hinrichs C."/>
            <person name="Reinhardt R."/>
            <person name="Rabus R."/>
        </authorList>
    </citation>
    <scope>NUCLEOTIDE SEQUENCE</scope>
    <source>
        <strain evidence="1">4be13</strain>
    </source>
</reference>
<gene>
    <name evidence="1" type="ORF">dnm_082780</name>
</gene>
<protein>
    <submittedName>
        <fullName evidence="1">Uncharacterized protein</fullName>
    </submittedName>
</protein>
<proteinExistence type="predicted"/>
<dbReference type="AlphaFoldDB" id="A0A975GSR6"/>
<dbReference type="Proteomes" id="UP000663722">
    <property type="component" value="Chromosome"/>
</dbReference>
<organism evidence="1 2">
    <name type="scientific">Desulfonema magnum</name>
    <dbReference type="NCBI Taxonomy" id="45655"/>
    <lineage>
        <taxon>Bacteria</taxon>
        <taxon>Pseudomonadati</taxon>
        <taxon>Thermodesulfobacteriota</taxon>
        <taxon>Desulfobacteria</taxon>
        <taxon>Desulfobacterales</taxon>
        <taxon>Desulfococcaceae</taxon>
        <taxon>Desulfonema</taxon>
    </lineage>
</organism>
<evidence type="ECO:0000313" key="2">
    <source>
        <dbReference type="Proteomes" id="UP000663722"/>
    </source>
</evidence>
<sequence length="37" mass="4330">MKLETRNWEPKICHGISDLKFSGFKFQVSILNSQFSI</sequence>
<keyword evidence="2" id="KW-1185">Reference proteome</keyword>
<evidence type="ECO:0000313" key="1">
    <source>
        <dbReference type="EMBL" id="QTA92202.1"/>
    </source>
</evidence>
<dbReference type="EMBL" id="CP061800">
    <property type="protein sequence ID" value="QTA92202.1"/>
    <property type="molecule type" value="Genomic_DNA"/>
</dbReference>